<dbReference type="Proteomes" id="UP000006201">
    <property type="component" value="Unassembled WGS sequence"/>
</dbReference>
<sequence>MAKDRYAPKTLDDLMANMSSRMSSYIGKSQQLNHHQELLTQCVGATMAQKCRISNYRDSILIIEAQSAAVAMRLNYMKMSILSDLRKNGLPELSQIKIQTSPHAAANQRAQEQKAQPVVNSRVLSQQTADSLLEVAEHAPASLKAKLEKLAAHANKAKR</sequence>
<feature type="region of interest" description="Disordered" evidence="1">
    <location>
        <begin position="100"/>
        <end position="120"/>
    </location>
</feature>
<comment type="caution">
    <text evidence="2">The sequence shown here is derived from an EMBL/GenBank/DDBJ whole genome shotgun (WGS) entry which is preliminary data.</text>
</comment>
<evidence type="ECO:0000313" key="3">
    <source>
        <dbReference type="Proteomes" id="UP000006201"/>
    </source>
</evidence>
<dbReference type="AlphaFoldDB" id="A4C8D4"/>
<name>A4C8D4_9GAMM</name>
<dbReference type="HOGENOM" id="CLU_114104_1_1_6"/>
<evidence type="ECO:0000256" key="1">
    <source>
        <dbReference type="SAM" id="MobiDB-lite"/>
    </source>
</evidence>
<evidence type="ECO:0008006" key="4">
    <source>
        <dbReference type="Google" id="ProtNLM"/>
    </source>
</evidence>
<dbReference type="InterPro" id="IPR007922">
    <property type="entry name" value="DciA-like"/>
</dbReference>
<protein>
    <recommendedName>
        <fullName evidence="4">DUF721 domain-containing protein</fullName>
    </recommendedName>
</protein>
<dbReference type="RefSeq" id="WP_009838111.1">
    <property type="nucleotide sequence ID" value="NZ_AAOH01000003.1"/>
</dbReference>
<dbReference type="STRING" id="87626.PTD2_07394"/>
<keyword evidence="3" id="KW-1185">Reference proteome</keyword>
<proteinExistence type="predicted"/>
<evidence type="ECO:0000313" key="2">
    <source>
        <dbReference type="EMBL" id="EAR28849.1"/>
    </source>
</evidence>
<reference evidence="2 3" key="1">
    <citation type="submission" date="2006-02" db="EMBL/GenBank/DDBJ databases">
        <authorList>
            <person name="Moran M.A."/>
            <person name="Kjelleberg S."/>
            <person name="Egan S."/>
            <person name="Saunders N."/>
            <person name="Thomas T."/>
            <person name="Ferriera S."/>
            <person name="Johnson J."/>
            <person name="Kravitz S."/>
            <person name="Halpern A."/>
            <person name="Remington K."/>
            <person name="Beeson K."/>
            <person name="Tran B."/>
            <person name="Rogers Y.-H."/>
            <person name="Friedman R."/>
            <person name="Venter J.C."/>
        </authorList>
    </citation>
    <scope>NUCLEOTIDE SEQUENCE [LARGE SCALE GENOMIC DNA]</scope>
    <source>
        <strain evidence="2 3">D2</strain>
    </source>
</reference>
<organism evidence="2 3">
    <name type="scientific">Pseudoalteromonas tunicata D2</name>
    <dbReference type="NCBI Taxonomy" id="87626"/>
    <lineage>
        <taxon>Bacteria</taxon>
        <taxon>Pseudomonadati</taxon>
        <taxon>Pseudomonadota</taxon>
        <taxon>Gammaproteobacteria</taxon>
        <taxon>Alteromonadales</taxon>
        <taxon>Pseudoalteromonadaceae</taxon>
        <taxon>Pseudoalteromonas</taxon>
    </lineage>
</organism>
<dbReference type="EMBL" id="AAOH01000003">
    <property type="protein sequence ID" value="EAR28849.1"/>
    <property type="molecule type" value="Genomic_DNA"/>
</dbReference>
<gene>
    <name evidence="2" type="ORF">PTD2_07394</name>
</gene>
<dbReference type="OrthoDB" id="5767011at2"/>
<dbReference type="Pfam" id="PF05258">
    <property type="entry name" value="DciA"/>
    <property type="match status" value="1"/>
</dbReference>
<dbReference type="eggNOG" id="COG4701">
    <property type="taxonomic scope" value="Bacteria"/>
</dbReference>
<accession>A4C8D4</accession>